<accession>A0A940NXN3</accession>
<name>A0A940NXN3_9BACI</name>
<feature type="transmembrane region" description="Helical" evidence="1">
    <location>
        <begin position="7"/>
        <end position="27"/>
    </location>
</feature>
<dbReference type="RefSeq" id="WP_209407280.1">
    <property type="nucleotide sequence ID" value="NZ_JAGIYQ010000016.1"/>
</dbReference>
<keyword evidence="1" id="KW-0472">Membrane</keyword>
<evidence type="ECO:0000313" key="3">
    <source>
        <dbReference type="Proteomes" id="UP000682134"/>
    </source>
</evidence>
<gene>
    <name evidence="2" type="ORF">J5Y03_17430</name>
</gene>
<reference evidence="2" key="1">
    <citation type="submission" date="2021-04" db="EMBL/GenBank/DDBJ databases">
        <title>Genome seq and assembly of Bacillus sp.</title>
        <authorList>
            <person name="Chhetri G."/>
        </authorList>
    </citation>
    <scope>NUCLEOTIDE SEQUENCE</scope>
    <source>
        <strain evidence="2">RG28</strain>
    </source>
</reference>
<dbReference type="Proteomes" id="UP000682134">
    <property type="component" value="Unassembled WGS sequence"/>
</dbReference>
<dbReference type="AlphaFoldDB" id="A0A940NXN3"/>
<evidence type="ECO:0000313" key="2">
    <source>
        <dbReference type="EMBL" id="MBP0726943.1"/>
    </source>
</evidence>
<organism evidence="2 3">
    <name type="scientific">Gottfriedia endophytica</name>
    <dbReference type="NCBI Taxonomy" id="2820819"/>
    <lineage>
        <taxon>Bacteria</taxon>
        <taxon>Bacillati</taxon>
        <taxon>Bacillota</taxon>
        <taxon>Bacilli</taxon>
        <taxon>Bacillales</taxon>
        <taxon>Bacillaceae</taxon>
        <taxon>Gottfriedia</taxon>
    </lineage>
</organism>
<evidence type="ECO:0000256" key="1">
    <source>
        <dbReference type="SAM" id="Phobius"/>
    </source>
</evidence>
<proteinExistence type="predicted"/>
<keyword evidence="1" id="KW-0812">Transmembrane</keyword>
<comment type="caution">
    <text evidence="2">The sequence shown here is derived from an EMBL/GenBank/DDBJ whole genome shotgun (WGS) entry which is preliminary data.</text>
</comment>
<sequence length="258" mass="30695">MIKKKKTLLIVCTIFLLYFILWVNNLIPQSPKPFLSNKEVMKEIAREYPEYDVKKIQDRVFIDKKHVFVPYLSKENDYGIINWSWNNNEWEIASIEINMFDPKLWKIKSNGSFKYYLLWNMPTSQVHKINFYLTKERQFSFSEGVWKYEPKIQMKSEKMLNGSSYGLYRFPKKWERIMNDETYINSSNQSDSLFSSFEQPTSMMVLWLPLDKNNKITKLIYPVEGGRGSGVGNSQINFIQDAMEENLEGEHILFPKQK</sequence>
<keyword evidence="3" id="KW-1185">Reference proteome</keyword>
<dbReference type="EMBL" id="JAGIYQ010000016">
    <property type="protein sequence ID" value="MBP0726943.1"/>
    <property type="molecule type" value="Genomic_DNA"/>
</dbReference>
<protein>
    <submittedName>
        <fullName evidence="2">Uncharacterized protein</fullName>
    </submittedName>
</protein>
<keyword evidence="1" id="KW-1133">Transmembrane helix</keyword>